<dbReference type="Pfam" id="PF00169">
    <property type="entry name" value="PH"/>
    <property type="match status" value="1"/>
</dbReference>
<dbReference type="SUPFAM" id="SSF50729">
    <property type="entry name" value="PH domain-like"/>
    <property type="match status" value="1"/>
</dbReference>
<dbReference type="PROSITE" id="PS50003">
    <property type="entry name" value="PH_DOMAIN"/>
    <property type="match status" value="1"/>
</dbReference>
<reference evidence="3" key="1">
    <citation type="submission" date="2024-06" db="EMBL/GenBank/DDBJ databases">
        <authorList>
            <person name="Liu X."/>
            <person name="Lenzi L."/>
            <person name="Haldenby T S."/>
            <person name="Uol C."/>
        </authorList>
    </citation>
    <scope>NUCLEOTIDE SEQUENCE</scope>
</reference>
<protein>
    <recommendedName>
        <fullName evidence="2">PH domain-containing protein</fullName>
    </recommendedName>
</protein>
<dbReference type="AlphaFoldDB" id="A0AAV2T7T3"/>
<evidence type="ECO:0000259" key="2">
    <source>
        <dbReference type="PROSITE" id="PS50003"/>
    </source>
</evidence>
<dbReference type="GO" id="GO:0042147">
    <property type="term" value="P:retrograde transport, endosome to Golgi"/>
    <property type="evidence" value="ECO:0007669"/>
    <property type="project" value="TreeGrafter"/>
</dbReference>
<name>A0AAV2T7T3_CALDB</name>
<dbReference type="GO" id="GO:0005802">
    <property type="term" value="C:trans-Golgi network"/>
    <property type="evidence" value="ECO:0007669"/>
    <property type="project" value="TreeGrafter"/>
</dbReference>
<dbReference type="InterPro" id="IPR001849">
    <property type="entry name" value="PH_domain"/>
</dbReference>
<dbReference type="PANTHER" id="PTHR22902:SF53">
    <property type="entry name" value="INOSITOL PHOSPHATASE INTERACTING PROTEIN, ISOFORM A"/>
    <property type="match status" value="1"/>
</dbReference>
<evidence type="ECO:0000313" key="3">
    <source>
        <dbReference type="EMBL" id="CAL5132272.1"/>
    </source>
</evidence>
<dbReference type="SMART" id="SM00233">
    <property type="entry name" value="PH"/>
    <property type="match status" value="1"/>
</dbReference>
<dbReference type="GO" id="GO:0005829">
    <property type="term" value="C:cytosol"/>
    <property type="evidence" value="ECO:0007669"/>
    <property type="project" value="GOC"/>
</dbReference>
<dbReference type="Proteomes" id="UP001497525">
    <property type="component" value="Unassembled WGS sequence"/>
</dbReference>
<sequence>MRVINPKTVVQFLSFEKEDRAGFLWKRRSDGKGSFKKRYFIACGNILAYFEKRLDKEPLGILILEGHTVEMVDDLTMAIRFPTLGEASRSYLLRGESPDDVEQWMRVLSRSGIDFFSLTLEDLEDQLNALITMRKSLSPRSPPIALDIQSSDSVSPHLPKRTNPFNRMSCEPEYARVASEKTQEREFDNKNTPPESTAPPVLPDLAVEHLRWLFSQDWEQLHEYVRTCLIRHPTAASSGIEKDLIDLG</sequence>
<dbReference type="GO" id="GO:0005769">
    <property type="term" value="C:early endosome"/>
    <property type="evidence" value="ECO:0007669"/>
    <property type="project" value="TreeGrafter"/>
</dbReference>
<dbReference type="InterPro" id="IPR011993">
    <property type="entry name" value="PH-like_dom_sf"/>
</dbReference>
<comment type="caution">
    <text evidence="3">The sequence shown here is derived from an EMBL/GenBank/DDBJ whole genome shotgun (WGS) entry which is preliminary data.</text>
</comment>
<proteinExistence type="predicted"/>
<evidence type="ECO:0000313" key="4">
    <source>
        <dbReference type="Proteomes" id="UP001497525"/>
    </source>
</evidence>
<evidence type="ECO:0000256" key="1">
    <source>
        <dbReference type="SAM" id="MobiDB-lite"/>
    </source>
</evidence>
<dbReference type="InterPro" id="IPR045188">
    <property type="entry name" value="Boi1/Boi2-like"/>
</dbReference>
<dbReference type="EMBL" id="CAXLJL010000123">
    <property type="protein sequence ID" value="CAL5132272.1"/>
    <property type="molecule type" value="Genomic_DNA"/>
</dbReference>
<feature type="region of interest" description="Disordered" evidence="1">
    <location>
        <begin position="176"/>
        <end position="201"/>
    </location>
</feature>
<organism evidence="3 4">
    <name type="scientific">Calicophoron daubneyi</name>
    <name type="common">Rumen fluke</name>
    <name type="synonym">Paramphistomum daubneyi</name>
    <dbReference type="NCBI Taxonomy" id="300641"/>
    <lineage>
        <taxon>Eukaryota</taxon>
        <taxon>Metazoa</taxon>
        <taxon>Spiralia</taxon>
        <taxon>Lophotrochozoa</taxon>
        <taxon>Platyhelminthes</taxon>
        <taxon>Trematoda</taxon>
        <taxon>Digenea</taxon>
        <taxon>Plagiorchiida</taxon>
        <taxon>Pronocephalata</taxon>
        <taxon>Paramphistomoidea</taxon>
        <taxon>Paramphistomidae</taxon>
        <taxon>Calicophoron</taxon>
    </lineage>
</organism>
<dbReference type="PANTHER" id="PTHR22902">
    <property type="entry name" value="SESQUIPEDALIAN"/>
    <property type="match status" value="1"/>
</dbReference>
<dbReference type="Gene3D" id="2.30.29.30">
    <property type="entry name" value="Pleckstrin-homology domain (PH domain)/Phosphotyrosine-binding domain (PTB)"/>
    <property type="match status" value="1"/>
</dbReference>
<feature type="compositionally biased region" description="Basic and acidic residues" evidence="1">
    <location>
        <begin position="178"/>
        <end position="189"/>
    </location>
</feature>
<dbReference type="GO" id="GO:0007032">
    <property type="term" value="P:endosome organization"/>
    <property type="evidence" value="ECO:0007669"/>
    <property type="project" value="TreeGrafter"/>
</dbReference>
<accession>A0AAV2T7T3</accession>
<gene>
    <name evidence="3" type="ORF">CDAUBV1_LOCUS5112</name>
</gene>
<feature type="domain" description="PH" evidence="2">
    <location>
        <begin position="17"/>
        <end position="113"/>
    </location>
</feature>
<dbReference type="GO" id="GO:0001881">
    <property type="term" value="P:receptor recycling"/>
    <property type="evidence" value="ECO:0007669"/>
    <property type="project" value="TreeGrafter"/>
</dbReference>
<dbReference type="GO" id="GO:0055037">
    <property type="term" value="C:recycling endosome"/>
    <property type="evidence" value="ECO:0007669"/>
    <property type="project" value="TreeGrafter"/>
</dbReference>